<dbReference type="Gene3D" id="2.40.420.20">
    <property type="match status" value="1"/>
</dbReference>
<evidence type="ECO:0000256" key="1">
    <source>
        <dbReference type="ARBA" id="ARBA00009477"/>
    </source>
</evidence>
<dbReference type="Gene3D" id="2.40.50.100">
    <property type="match status" value="1"/>
</dbReference>
<comment type="similarity">
    <text evidence="1">Belongs to the membrane fusion protein (MFP) (TC 8.A.1) family.</text>
</comment>
<gene>
    <name evidence="5" type="ORF">GCM10011386_36480</name>
</gene>
<accession>A0ABQ1MI85</accession>
<dbReference type="SUPFAM" id="SSF111369">
    <property type="entry name" value="HlyD-like secretion proteins"/>
    <property type="match status" value="1"/>
</dbReference>
<organism evidence="5 6">
    <name type="scientific">Parapedobacter defluvii</name>
    <dbReference type="NCBI Taxonomy" id="2045106"/>
    <lineage>
        <taxon>Bacteria</taxon>
        <taxon>Pseudomonadati</taxon>
        <taxon>Bacteroidota</taxon>
        <taxon>Sphingobacteriia</taxon>
        <taxon>Sphingobacteriales</taxon>
        <taxon>Sphingobacteriaceae</taxon>
        <taxon>Parapedobacter</taxon>
    </lineage>
</organism>
<dbReference type="PROSITE" id="PS51257">
    <property type="entry name" value="PROKAR_LIPOPROTEIN"/>
    <property type="match status" value="1"/>
</dbReference>
<dbReference type="InterPro" id="IPR058647">
    <property type="entry name" value="BSH_CzcB-like"/>
</dbReference>
<dbReference type="Gene3D" id="2.40.30.170">
    <property type="match status" value="1"/>
</dbReference>
<protein>
    <submittedName>
        <fullName evidence="5">RND transporter</fullName>
    </submittedName>
</protein>
<dbReference type="EMBL" id="BMIK01000016">
    <property type="protein sequence ID" value="GGC41143.1"/>
    <property type="molecule type" value="Genomic_DNA"/>
</dbReference>
<dbReference type="NCBIfam" id="TIGR01730">
    <property type="entry name" value="RND_mfp"/>
    <property type="match status" value="1"/>
</dbReference>
<dbReference type="PANTHER" id="PTHR30469:SF15">
    <property type="entry name" value="HLYD FAMILY OF SECRETION PROTEINS"/>
    <property type="match status" value="1"/>
</dbReference>
<dbReference type="RefSeq" id="WP_188752902.1">
    <property type="nucleotide sequence ID" value="NZ_BMIK01000016.1"/>
</dbReference>
<reference evidence="6" key="1">
    <citation type="journal article" date="2019" name="Int. J. Syst. Evol. Microbiol.">
        <title>The Global Catalogue of Microorganisms (GCM) 10K type strain sequencing project: providing services to taxonomists for standard genome sequencing and annotation.</title>
        <authorList>
            <consortium name="The Broad Institute Genomics Platform"/>
            <consortium name="The Broad Institute Genome Sequencing Center for Infectious Disease"/>
            <person name="Wu L."/>
            <person name="Ma J."/>
        </authorList>
    </citation>
    <scope>NUCLEOTIDE SEQUENCE [LARGE SCALE GENOMIC DNA]</scope>
    <source>
        <strain evidence="6">CGMCC 1.15342</strain>
    </source>
</reference>
<keyword evidence="6" id="KW-1185">Reference proteome</keyword>
<sequence length="349" mass="37382">MDLKSFPYHYIALVLGLGACGHDGQRADGLADSNVIPVRILQLATQDTAQAIAATGTFTTDDETALAFKNGGIIQQIHVKEGDAFRKGQLLASLEPTEINTAVRQAQLGLEKAERDYQRARQLFLDSVATQEQMENAQTAFEAAKQDAERAAYNLGHARIHAAFDGYVLQRPASTGQVVGPGTPVLVVSSTGRNGWLLKVGVSDRQWSAIQLGDKAEITADAAPNKRFQATVFRKSEGIDPQSGTFTVYLKLTGSELLNVASGMFGKAEIHLSAKKGAWFIPYEALLDGDAGTGYVFVTDDGQTARRVQVQVGGIQKDRVVVTGGLEDATSLIVSGSPYLRDGSKITVK</sequence>
<keyword evidence="2" id="KW-0175">Coiled coil</keyword>
<comment type="caution">
    <text evidence="5">The sequence shown here is derived from an EMBL/GenBank/DDBJ whole genome shotgun (WGS) entry which is preliminary data.</text>
</comment>
<feature type="domain" description="YknX-like C-terminal permuted SH3-like" evidence="4">
    <location>
        <begin position="281"/>
        <end position="348"/>
    </location>
</feature>
<evidence type="ECO:0000313" key="6">
    <source>
        <dbReference type="Proteomes" id="UP000597338"/>
    </source>
</evidence>
<evidence type="ECO:0000313" key="5">
    <source>
        <dbReference type="EMBL" id="GGC41143.1"/>
    </source>
</evidence>
<dbReference type="Pfam" id="PF25989">
    <property type="entry name" value="YknX_C"/>
    <property type="match status" value="1"/>
</dbReference>
<dbReference type="Pfam" id="PF25973">
    <property type="entry name" value="BSH_CzcB"/>
    <property type="match status" value="1"/>
</dbReference>
<feature type="coiled-coil region" evidence="2">
    <location>
        <begin position="103"/>
        <end position="147"/>
    </location>
</feature>
<evidence type="ECO:0000256" key="2">
    <source>
        <dbReference type="SAM" id="Coils"/>
    </source>
</evidence>
<dbReference type="Proteomes" id="UP000597338">
    <property type="component" value="Unassembled WGS sequence"/>
</dbReference>
<evidence type="ECO:0000259" key="3">
    <source>
        <dbReference type="Pfam" id="PF25973"/>
    </source>
</evidence>
<dbReference type="Gene3D" id="1.10.287.470">
    <property type="entry name" value="Helix hairpin bin"/>
    <property type="match status" value="1"/>
</dbReference>
<dbReference type="InterPro" id="IPR058637">
    <property type="entry name" value="YknX-like_C"/>
</dbReference>
<proteinExistence type="inferred from homology"/>
<name>A0ABQ1MI85_9SPHI</name>
<dbReference type="InterPro" id="IPR006143">
    <property type="entry name" value="RND_pump_MFP"/>
</dbReference>
<evidence type="ECO:0000259" key="4">
    <source>
        <dbReference type="Pfam" id="PF25989"/>
    </source>
</evidence>
<dbReference type="PANTHER" id="PTHR30469">
    <property type="entry name" value="MULTIDRUG RESISTANCE PROTEIN MDTA"/>
    <property type="match status" value="1"/>
</dbReference>
<feature type="domain" description="CzcB-like barrel-sandwich hybrid" evidence="3">
    <location>
        <begin position="70"/>
        <end position="189"/>
    </location>
</feature>